<dbReference type="PANTHER" id="PTHR43358:SF4">
    <property type="entry name" value="ALPHA_BETA HYDROLASE FOLD-1 DOMAIN-CONTAINING PROTEIN"/>
    <property type="match status" value="1"/>
</dbReference>
<accession>A0A1Z5IE30</accession>
<dbReference type="AlphaFoldDB" id="A0A1Z5IE30"/>
<dbReference type="GO" id="GO:0016787">
    <property type="term" value="F:hydrolase activity"/>
    <property type="evidence" value="ECO:0007669"/>
    <property type="project" value="UniProtKB-KW"/>
</dbReference>
<organism evidence="3 4">
    <name type="scientific">Secundilactobacillus mixtipabuli</name>
    <dbReference type="NCBI Taxonomy" id="1435342"/>
    <lineage>
        <taxon>Bacteria</taxon>
        <taxon>Bacillati</taxon>
        <taxon>Bacillota</taxon>
        <taxon>Bacilli</taxon>
        <taxon>Lactobacillales</taxon>
        <taxon>Lactobacillaceae</taxon>
        <taxon>Secundilactobacillus</taxon>
    </lineage>
</organism>
<evidence type="ECO:0000313" key="3">
    <source>
        <dbReference type="EMBL" id="GAW99871.1"/>
    </source>
</evidence>
<reference evidence="3 4" key="1">
    <citation type="submission" date="2015-11" db="EMBL/GenBank/DDBJ databases">
        <title>Draft genome sequences of new species of the genus Lactobacillus isolated from orchardgrass silage.</title>
        <authorList>
            <person name="Tohno M."/>
            <person name="Tanizawa Y."/>
            <person name="Arita M."/>
        </authorList>
    </citation>
    <scope>NUCLEOTIDE SEQUENCE [LARGE SCALE GENOMIC DNA]</scope>
    <source>
        <strain evidence="3 4">IWT30</strain>
    </source>
</reference>
<gene>
    <name evidence="3" type="ORF">IWT30_01851</name>
</gene>
<dbReference type="InterPro" id="IPR022742">
    <property type="entry name" value="Hydrolase_4"/>
</dbReference>
<keyword evidence="4" id="KW-1185">Reference proteome</keyword>
<proteinExistence type="predicted"/>
<dbReference type="Gene3D" id="3.40.50.1820">
    <property type="entry name" value="alpha/beta hydrolase"/>
    <property type="match status" value="1"/>
</dbReference>
<evidence type="ECO:0000256" key="1">
    <source>
        <dbReference type="SAM" id="Phobius"/>
    </source>
</evidence>
<comment type="caution">
    <text evidence="3">The sequence shown here is derived from an EMBL/GenBank/DDBJ whole genome shotgun (WGS) entry which is preliminary data.</text>
</comment>
<keyword evidence="1" id="KW-0812">Transmembrane</keyword>
<dbReference type="InterPro" id="IPR052920">
    <property type="entry name" value="DNA-binding_regulatory"/>
</dbReference>
<dbReference type="SUPFAM" id="SSF53474">
    <property type="entry name" value="alpha/beta-Hydrolases"/>
    <property type="match status" value="1"/>
</dbReference>
<feature type="transmembrane region" description="Helical" evidence="1">
    <location>
        <begin position="7"/>
        <end position="31"/>
    </location>
</feature>
<keyword evidence="1" id="KW-0472">Membrane</keyword>
<protein>
    <submittedName>
        <fullName evidence="3">Alpha/beta hydrolase</fullName>
    </submittedName>
</protein>
<keyword evidence="1" id="KW-1133">Transmembrane helix</keyword>
<name>A0A1Z5IE30_9LACO</name>
<dbReference type="InterPro" id="IPR029058">
    <property type="entry name" value="AB_hydrolase_fold"/>
</dbReference>
<dbReference type="Pfam" id="PF12146">
    <property type="entry name" value="Hydrolase_4"/>
    <property type="match status" value="1"/>
</dbReference>
<evidence type="ECO:0000313" key="4">
    <source>
        <dbReference type="Proteomes" id="UP000198374"/>
    </source>
</evidence>
<sequence>MNKHLKHWLIGLLIVAGIICIGIGSAGYYFYNMAVARGKKTFINNSSAIKKSDPLYREKNWYQGTKKLVWHETSATKHLKLVANYVPADKTTHKTIVIAHGFGGSSDKMGEYAGLFHELGYNVLLPDDRGAGKSQGNYIGYGWPDRLDYLNWIKQVIRRNGSQSQIVMFGTSMGGATTMMVSGEKTPKQVKGFIEDCGYTSVYDEIKYQAKSMYNLPEYPLVPVVSGINYLKNGYTFKQASALKQVAKNHKPMLFIHGTHDTFVPTRMVYPLYKADKGPKRLLLVSGAQHAKSYAHAPALYRSTVKAFLDRYFK</sequence>
<dbReference type="EMBL" id="BCMF01000009">
    <property type="protein sequence ID" value="GAW99871.1"/>
    <property type="molecule type" value="Genomic_DNA"/>
</dbReference>
<evidence type="ECO:0000259" key="2">
    <source>
        <dbReference type="Pfam" id="PF12146"/>
    </source>
</evidence>
<dbReference type="PANTHER" id="PTHR43358">
    <property type="entry name" value="ALPHA/BETA-HYDROLASE"/>
    <property type="match status" value="1"/>
</dbReference>
<keyword evidence="3" id="KW-0378">Hydrolase</keyword>
<dbReference type="Proteomes" id="UP000198374">
    <property type="component" value="Unassembled WGS sequence"/>
</dbReference>
<feature type="domain" description="Serine aminopeptidase S33" evidence="2">
    <location>
        <begin position="92"/>
        <end position="194"/>
    </location>
</feature>